<keyword evidence="2 7" id="KW-0813">Transport</keyword>
<dbReference type="HOGENOM" id="CLU_016047_1_1_0"/>
<dbReference type="CDD" id="cd06261">
    <property type="entry name" value="TM_PBP2"/>
    <property type="match status" value="1"/>
</dbReference>
<evidence type="ECO:0000313" key="10">
    <source>
        <dbReference type="Proteomes" id="UP000007880"/>
    </source>
</evidence>
<name>I0I1C0_CALAS</name>
<evidence type="ECO:0000313" key="9">
    <source>
        <dbReference type="EMBL" id="BAL99057.1"/>
    </source>
</evidence>
<accession>I0I1C0</accession>
<evidence type="ECO:0000256" key="3">
    <source>
        <dbReference type="ARBA" id="ARBA00022475"/>
    </source>
</evidence>
<keyword evidence="4 7" id="KW-0812">Transmembrane</keyword>
<feature type="transmembrane region" description="Helical" evidence="7">
    <location>
        <begin position="244"/>
        <end position="269"/>
    </location>
</feature>
<comment type="similarity">
    <text evidence="7">Belongs to the binding-protein-dependent transport system permease family.</text>
</comment>
<feature type="transmembrane region" description="Helical" evidence="7">
    <location>
        <begin position="304"/>
        <end position="323"/>
    </location>
</feature>
<gene>
    <name evidence="9" type="ordered locus">CLDAP_10180</name>
</gene>
<evidence type="ECO:0000256" key="7">
    <source>
        <dbReference type="RuleBase" id="RU363032"/>
    </source>
</evidence>
<dbReference type="STRING" id="926550.CLDAP_10180"/>
<dbReference type="PROSITE" id="PS50928">
    <property type="entry name" value="ABC_TM1"/>
    <property type="match status" value="1"/>
</dbReference>
<dbReference type="PANTHER" id="PTHR43744">
    <property type="entry name" value="ABC TRANSPORTER PERMEASE PROTEIN MG189-RELATED-RELATED"/>
    <property type="match status" value="1"/>
</dbReference>
<evidence type="ECO:0000256" key="4">
    <source>
        <dbReference type="ARBA" id="ARBA00022692"/>
    </source>
</evidence>
<keyword evidence="6 7" id="KW-0472">Membrane</keyword>
<keyword evidence="5 7" id="KW-1133">Transmembrane helix</keyword>
<dbReference type="Proteomes" id="UP000007880">
    <property type="component" value="Chromosome"/>
</dbReference>
<sequence length="338" mass="38240">MRLQSLVGRTIATLAIAIGAVIILIPFLFMVSTSLKSKNQLRAVPPPLIPWEITMVEVAGKREPLYRVELEGEIREMALVKNQPGGIGVFVDLADPEQRVTLKIAEQTPVRHIELHPENYVEAMTAVPFPRYLINTLIVTFTGMLGVLVSCTMVAYGFSRFRAPWLNWLFIVLLSTIMLPRQVTLIPVYVLFQRLGWVDTLLPLIVPTFFANAYDVFLIRQFFMTIPLEMDDAAKMDGASPLQTLWHILIPQAMPVIVTVAIFHFLYAWNDFYEPLIFLHSRHNWTMAVGLQTFNALYSVNTHLIMAASVVMVIPPMLLFFLAQRRFVQGVVISGVKG</sequence>
<feature type="domain" description="ABC transmembrane type-1" evidence="8">
    <location>
        <begin position="133"/>
        <end position="323"/>
    </location>
</feature>
<dbReference type="SUPFAM" id="SSF161098">
    <property type="entry name" value="MetI-like"/>
    <property type="match status" value="1"/>
</dbReference>
<evidence type="ECO:0000256" key="1">
    <source>
        <dbReference type="ARBA" id="ARBA00004651"/>
    </source>
</evidence>
<dbReference type="AlphaFoldDB" id="I0I1C0"/>
<dbReference type="Pfam" id="PF00528">
    <property type="entry name" value="BPD_transp_1"/>
    <property type="match status" value="1"/>
</dbReference>
<protein>
    <submittedName>
        <fullName evidence="9">Putative ABC transporter permease protein</fullName>
    </submittedName>
</protein>
<dbReference type="eggNOG" id="COG0395">
    <property type="taxonomic scope" value="Bacteria"/>
</dbReference>
<dbReference type="InterPro" id="IPR035906">
    <property type="entry name" value="MetI-like_sf"/>
</dbReference>
<evidence type="ECO:0000256" key="5">
    <source>
        <dbReference type="ARBA" id="ARBA00022989"/>
    </source>
</evidence>
<evidence type="ECO:0000256" key="6">
    <source>
        <dbReference type="ARBA" id="ARBA00023136"/>
    </source>
</evidence>
<feature type="transmembrane region" description="Helical" evidence="7">
    <location>
        <begin position="204"/>
        <end position="223"/>
    </location>
</feature>
<comment type="subcellular location">
    <subcellularLocation>
        <location evidence="1 7">Cell membrane</location>
        <topology evidence="1 7">Multi-pass membrane protein</topology>
    </subcellularLocation>
</comment>
<keyword evidence="10" id="KW-1185">Reference proteome</keyword>
<dbReference type="Gene3D" id="1.10.3720.10">
    <property type="entry name" value="MetI-like"/>
    <property type="match status" value="1"/>
</dbReference>
<dbReference type="GO" id="GO:0005886">
    <property type="term" value="C:plasma membrane"/>
    <property type="evidence" value="ECO:0007669"/>
    <property type="project" value="UniProtKB-SubCell"/>
</dbReference>
<feature type="transmembrane region" description="Helical" evidence="7">
    <location>
        <begin position="12"/>
        <end position="31"/>
    </location>
</feature>
<evidence type="ECO:0000259" key="8">
    <source>
        <dbReference type="PROSITE" id="PS50928"/>
    </source>
</evidence>
<evidence type="ECO:0000256" key="2">
    <source>
        <dbReference type="ARBA" id="ARBA00022448"/>
    </source>
</evidence>
<reference evidence="9 10" key="1">
    <citation type="submission" date="2012-02" db="EMBL/GenBank/DDBJ databases">
        <title>Complete genome sequence of Caldilinea aerophila DSM 14535 (= NBRC 102666).</title>
        <authorList>
            <person name="Oguchi A."/>
            <person name="Hosoyama A."/>
            <person name="Sekine M."/>
            <person name="Fukai R."/>
            <person name="Kato Y."/>
            <person name="Nakamura S."/>
            <person name="Hanada S."/>
            <person name="Yamazaki S."/>
            <person name="Fujita N."/>
        </authorList>
    </citation>
    <scope>NUCLEOTIDE SEQUENCE [LARGE SCALE GENOMIC DNA]</scope>
    <source>
        <strain evidence="10">DSM 14535 / JCM 11387 / NBRC 104270 / STL-6-O1</strain>
    </source>
</reference>
<organism evidence="9 10">
    <name type="scientific">Caldilinea aerophila (strain DSM 14535 / JCM 11387 / NBRC 104270 / STL-6-O1)</name>
    <dbReference type="NCBI Taxonomy" id="926550"/>
    <lineage>
        <taxon>Bacteria</taxon>
        <taxon>Bacillati</taxon>
        <taxon>Chloroflexota</taxon>
        <taxon>Caldilineae</taxon>
        <taxon>Caldilineales</taxon>
        <taxon>Caldilineaceae</taxon>
        <taxon>Caldilinea</taxon>
    </lineage>
</organism>
<dbReference type="GO" id="GO:0055085">
    <property type="term" value="P:transmembrane transport"/>
    <property type="evidence" value="ECO:0007669"/>
    <property type="project" value="InterPro"/>
</dbReference>
<dbReference type="KEGG" id="cap:CLDAP_10180"/>
<proteinExistence type="inferred from homology"/>
<dbReference type="EMBL" id="AP012337">
    <property type="protein sequence ID" value="BAL99057.1"/>
    <property type="molecule type" value="Genomic_DNA"/>
</dbReference>
<dbReference type="PANTHER" id="PTHR43744:SF6">
    <property type="entry name" value="ABC TRANSPORTER PERMEASE PROTEIN YESQ-RELATED"/>
    <property type="match status" value="1"/>
</dbReference>
<feature type="transmembrane region" description="Helical" evidence="7">
    <location>
        <begin position="132"/>
        <end position="156"/>
    </location>
</feature>
<feature type="transmembrane region" description="Helical" evidence="7">
    <location>
        <begin position="168"/>
        <end position="192"/>
    </location>
</feature>
<keyword evidence="3" id="KW-1003">Cell membrane</keyword>
<dbReference type="InterPro" id="IPR000515">
    <property type="entry name" value="MetI-like"/>
</dbReference>